<feature type="coiled-coil region" evidence="1">
    <location>
        <begin position="69"/>
        <end position="96"/>
    </location>
</feature>
<evidence type="ECO:0000256" key="1">
    <source>
        <dbReference type="SAM" id="Coils"/>
    </source>
</evidence>
<evidence type="ECO:0000313" key="4">
    <source>
        <dbReference type="EMBL" id="ODV92355.1"/>
    </source>
</evidence>
<feature type="compositionally biased region" description="Basic and acidic residues" evidence="2">
    <location>
        <begin position="173"/>
        <end position="182"/>
    </location>
</feature>
<dbReference type="Pfam" id="PF00226">
    <property type="entry name" value="DnaJ"/>
    <property type="match status" value="1"/>
</dbReference>
<evidence type="ECO:0000256" key="2">
    <source>
        <dbReference type="SAM" id="MobiDB-lite"/>
    </source>
</evidence>
<protein>
    <recommendedName>
        <fullName evidence="3">J domain-containing protein</fullName>
    </recommendedName>
</protein>
<dbReference type="AlphaFoldDB" id="A0A1E4TKS3"/>
<keyword evidence="1" id="KW-0175">Coiled coil</keyword>
<dbReference type="SUPFAM" id="SSF46565">
    <property type="entry name" value="Chaperone J-domain"/>
    <property type="match status" value="1"/>
</dbReference>
<gene>
    <name evidence="4" type="ORF">CANCADRAFT_85593</name>
</gene>
<keyword evidence="5" id="KW-1185">Reference proteome</keyword>
<feature type="domain" description="J" evidence="3">
    <location>
        <begin position="35"/>
        <end position="103"/>
    </location>
</feature>
<dbReference type="PROSITE" id="PS50076">
    <property type="entry name" value="DNAJ_2"/>
    <property type="match status" value="1"/>
</dbReference>
<dbReference type="OrthoDB" id="342454at2759"/>
<dbReference type="Gene3D" id="1.10.287.110">
    <property type="entry name" value="DnaJ domain"/>
    <property type="match status" value="1"/>
</dbReference>
<name>A0A1E4TKS3_9ASCO</name>
<sequence length="208" mass="24030">MSLSNADIDALLSSEASDFEKQKEVRRILTQFELDYYAILDIVPGFDDSKIKSLFRRKSLLVHPDKNPAEGAKEAFDRLNKAMEALKDNASVLSLESIYKEGLMQLYNDGKLSTTDYMKLSDPEVSLLRQVVGLLLLEQEKSKAKKLKLQQKDELRKQMAEEELIKSASAEKSFQEKWEQTRQQRMGSWRQFRKSKSIQKKSDKKFLG</sequence>
<evidence type="ECO:0000259" key="3">
    <source>
        <dbReference type="PROSITE" id="PS50076"/>
    </source>
</evidence>
<feature type="region of interest" description="Disordered" evidence="2">
    <location>
        <begin position="169"/>
        <end position="208"/>
    </location>
</feature>
<dbReference type="InterPro" id="IPR001623">
    <property type="entry name" value="DnaJ_domain"/>
</dbReference>
<dbReference type="InterPro" id="IPR036869">
    <property type="entry name" value="J_dom_sf"/>
</dbReference>
<evidence type="ECO:0000313" key="5">
    <source>
        <dbReference type="Proteomes" id="UP000095023"/>
    </source>
</evidence>
<organism evidence="4 5">
    <name type="scientific">Tortispora caseinolytica NRRL Y-17796</name>
    <dbReference type="NCBI Taxonomy" id="767744"/>
    <lineage>
        <taxon>Eukaryota</taxon>
        <taxon>Fungi</taxon>
        <taxon>Dikarya</taxon>
        <taxon>Ascomycota</taxon>
        <taxon>Saccharomycotina</taxon>
        <taxon>Trigonopsidomycetes</taxon>
        <taxon>Trigonopsidales</taxon>
        <taxon>Trigonopsidaceae</taxon>
        <taxon>Tortispora</taxon>
    </lineage>
</organism>
<dbReference type="PANTHER" id="PTHR46620">
    <property type="entry name" value="J DOMAIN-CONTAINING PROTEIN SPF31"/>
    <property type="match status" value="1"/>
</dbReference>
<reference evidence="5" key="1">
    <citation type="submission" date="2016-02" db="EMBL/GenBank/DDBJ databases">
        <title>Comparative genomics of biotechnologically important yeasts.</title>
        <authorList>
            <consortium name="DOE Joint Genome Institute"/>
            <person name="Riley R."/>
            <person name="Haridas S."/>
            <person name="Wolfe K.H."/>
            <person name="Lopes M.R."/>
            <person name="Hittinger C.T."/>
            <person name="Goker M."/>
            <person name="Salamov A."/>
            <person name="Wisecaver J."/>
            <person name="Long T.M."/>
            <person name="Aerts A.L."/>
            <person name="Barry K."/>
            <person name="Choi C."/>
            <person name="Clum A."/>
            <person name="Coughlan A.Y."/>
            <person name="Deshpande S."/>
            <person name="Douglass A.P."/>
            <person name="Hanson S.J."/>
            <person name="Klenk H.-P."/>
            <person name="Labutti K."/>
            <person name="Lapidus A."/>
            <person name="Lindquist E."/>
            <person name="Lipzen A."/>
            <person name="Meier-Kolthoff J.P."/>
            <person name="Ohm R.A."/>
            <person name="Otillar R.P."/>
            <person name="Pangilinan J."/>
            <person name="Peng Y."/>
            <person name="Rokas A."/>
            <person name="Rosa C.A."/>
            <person name="Scheuner C."/>
            <person name="Sibirny A.A."/>
            <person name="Slot J.C."/>
            <person name="Stielow J.B."/>
            <person name="Sun H."/>
            <person name="Kurtzman C.P."/>
            <person name="Blackwell M."/>
            <person name="Jeffries T.W."/>
            <person name="Grigoriev I.V."/>
        </authorList>
    </citation>
    <scope>NUCLEOTIDE SEQUENCE [LARGE SCALE GENOMIC DNA]</scope>
    <source>
        <strain evidence="5">NRRL Y-17796</strain>
    </source>
</reference>
<accession>A0A1E4TKS3</accession>
<dbReference type="CDD" id="cd06257">
    <property type="entry name" value="DnaJ"/>
    <property type="match status" value="1"/>
</dbReference>
<dbReference type="EMBL" id="KV453841">
    <property type="protein sequence ID" value="ODV92355.1"/>
    <property type="molecule type" value="Genomic_DNA"/>
</dbReference>
<dbReference type="PRINTS" id="PR00625">
    <property type="entry name" value="JDOMAIN"/>
</dbReference>
<dbReference type="Proteomes" id="UP000095023">
    <property type="component" value="Unassembled WGS sequence"/>
</dbReference>
<dbReference type="PANTHER" id="PTHR46620:SF1">
    <property type="entry name" value="J DOMAIN-CONTAINING PROTEIN SPF31"/>
    <property type="match status" value="1"/>
</dbReference>
<dbReference type="SMART" id="SM00271">
    <property type="entry name" value="DnaJ"/>
    <property type="match status" value="1"/>
</dbReference>
<proteinExistence type="predicted"/>